<dbReference type="InterPro" id="IPR020846">
    <property type="entry name" value="MFS_dom"/>
</dbReference>
<evidence type="ECO:0000256" key="5">
    <source>
        <dbReference type="SAM" id="Phobius"/>
    </source>
</evidence>
<evidence type="ECO:0000313" key="7">
    <source>
        <dbReference type="EMBL" id="KAK9771931.1"/>
    </source>
</evidence>
<evidence type="ECO:0000313" key="8">
    <source>
        <dbReference type="Proteomes" id="UP001465668"/>
    </source>
</evidence>
<dbReference type="Pfam" id="PF07690">
    <property type="entry name" value="MFS_1"/>
    <property type="match status" value="1"/>
</dbReference>
<reference evidence="7 8" key="1">
    <citation type="submission" date="2024-02" db="EMBL/GenBank/DDBJ databases">
        <title>First draft genome assembly of two strains of Seiridium cardinale.</title>
        <authorList>
            <person name="Emiliani G."/>
            <person name="Scali E."/>
        </authorList>
    </citation>
    <scope>NUCLEOTIDE SEQUENCE [LARGE SCALE GENOMIC DNA]</scope>
    <source>
        <strain evidence="7 8">BM-138-000479</strain>
    </source>
</reference>
<dbReference type="InterPro" id="IPR036259">
    <property type="entry name" value="MFS_trans_sf"/>
</dbReference>
<accession>A0ABR2XDQ0</accession>
<evidence type="ECO:0000259" key="6">
    <source>
        <dbReference type="PROSITE" id="PS50850"/>
    </source>
</evidence>
<protein>
    <submittedName>
        <fullName evidence="7">Major facilitator superfamily (MFS) profile domain-containing protein</fullName>
    </submittedName>
</protein>
<sequence>MRAIQHRASQEASQSDVIDQPISTSMSDALGRKLLLNSTILLFAVGSIVFSVSKSMDVMILGRVLQGLGRGCVDGLSEVIVADVTTLKERPLYMGLLAVPVAVGRILGPALGALFSELADWLDQSTSDCLFCALIGLAIGPTTFNGMFASAVKDLETLPESIAALIDSNAAIAFIPFLRNAEVPAI</sequence>
<feature type="transmembrane region" description="Helical" evidence="5">
    <location>
        <begin position="128"/>
        <end position="149"/>
    </location>
</feature>
<dbReference type="PROSITE" id="PS50850">
    <property type="entry name" value="MFS"/>
    <property type="match status" value="1"/>
</dbReference>
<dbReference type="InterPro" id="IPR011701">
    <property type="entry name" value="MFS"/>
</dbReference>
<keyword evidence="8" id="KW-1185">Reference proteome</keyword>
<dbReference type="EMBL" id="JARVKM010000068">
    <property type="protein sequence ID" value="KAK9771931.1"/>
    <property type="molecule type" value="Genomic_DNA"/>
</dbReference>
<dbReference type="PANTHER" id="PTHR23501:SF156">
    <property type="entry name" value="TRANSPORTER, PUTATIVE-RELATED"/>
    <property type="match status" value="1"/>
</dbReference>
<name>A0ABR2XDQ0_9PEZI</name>
<keyword evidence="4 5" id="KW-0472">Membrane</keyword>
<comment type="subcellular location">
    <subcellularLocation>
        <location evidence="1">Membrane</location>
        <topology evidence="1">Multi-pass membrane protein</topology>
    </subcellularLocation>
</comment>
<evidence type="ECO:0000256" key="4">
    <source>
        <dbReference type="ARBA" id="ARBA00023136"/>
    </source>
</evidence>
<evidence type="ECO:0000256" key="3">
    <source>
        <dbReference type="ARBA" id="ARBA00022989"/>
    </source>
</evidence>
<gene>
    <name evidence="7" type="ORF">SCAR479_11412</name>
</gene>
<evidence type="ECO:0000256" key="2">
    <source>
        <dbReference type="ARBA" id="ARBA00022692"/>
    </source>
</evidence>
<proteinExistence type="predicted"/>
<feature type="domain" description="Major facilitator superfamily (MFS) profile" evidence="6">
    <location>
        <begin position="1"/>
        <end position="186"/>
    </location>
</feature>
<evidence type="ECO:0000256" key="1">
    <source>
        <dbReference type="ARBA" id="ARBA00004141"/>
    </source>
</evidence>
<comment type="caution">
    <text evidence="7">The sequence shown here is derived from an EMBL/GenBank/DDBJ whole genome shotgun (WGS) entry which is preliminary data.</text>
</comment>
<keyword evidence="2 5" id="KW-0812">Transmembrane</keyword>
<dbReference type="SUPFAM" id="SSF103473">
    <property type="entry name" value="MFS general substrate transporter"/>
    <property type="match status" value="1"/>
</dbReference>
<dbReference type="Gene3D" id="1.20.1720.10">
    <property type="entry name" value="Multidrug resistance protein D"/>
    <property type="match status" value="1"/>
</dbReference>
<feature type="transmembrane region" description="Helical" evidence="5">
    <location>
        <begin position="34"/>
        <end position="53"/>
    </location>
</feature>
<dbReference type="Proteomes" id="UP001465668">
    <property type="component" value="Unassembled WGS sequence"/>
</dbReference>
<organism evidence="7 8">
    <name type="scientific">Seiridium cardinale</name>
    <dbReference type="NCBI Taxonomy" id="138064"/>
    <lineage>
        <taxon>Eukaryota</taxon>
        <taxon>Fungi</taxon>
        <taxon>Dikarya</taxon>
        <taxon>Ascomycota</taxon>
        <taxon>Pezizomycotina</taxon>
        <taxon>Sordariomycetes</taxon>
        <taxon>Xylariomycetidae</taxon>
        <taxon>Amphisphaeriales</taxon>
        <taxon>Sporocadaceae</taxon>
        <taxon>Seiridium</taxon>
    </lineage>
</organism>
<feature type="transmembrane region" description="Helical" evidence="5">
    <location>
        <begin position="92"/>
        <end position="116"/>
    </location>
</feature>
<dbReference type="PANTHER" id="PTHR23501">
    <property type="entry name" value="MAJOR FACILITATOR SUPERFAMILY"/>
    <property type="match status" value="1"/>
</dbReference>
<keyword evidence="3 5" id="KW-1133">Transmembrane helix</keyword>